<proteinExistence type="predicted"/>
<comment type="caution">
    <text evidence="2">The sequence shown here is derived from an EMBL/GenBank/DDBJ whole genome shotgun (WGS) entry which is preliminary data.</text>
</comment>
<keyword evidence="3" id="KW-1185">Reference proteome</keyword>
<dbReference type="EMBL" id="JAIWYP010000006">
    <property type="protein sequence ID" value="KAH3811574.1"/>
    <property type="molecule type" value="Genomic_DNA"/>
</dbReference>
<feature type="compositionally biased region" description="Polar residues" evidence="1">
    <location>
        <begin position="184"/>
        <end position="198"/>
    </location>
</feature>
<dbReference type="AlphaFoldDB" id="A0A9D4G9L9"/>
<feature type="compositionally biased region" description="Low complexity" evidence="1">
    <location>
        <begin position="142"/>
        <end position="159"/>
    </location>
</feature>
<accession>A0A9D4G9L9</accession>
<evidence type="ECO:0000313" key="3">
    <source>
        <dbReference type="Proteomes" id="UP000828390"/>
    </source>
</evidence>
<protein>
    <submittedName>
        <fullName evidence="2">Uncharacterized protein</fullName>
    </submittedName>
</protein>
<organism evidence="2 3">
    <name type="scientific">Dreissena polymorpha</name>
    <name type="common">Zebra mussel</name>
    <name type="synonym">Mytilus polymorpha</name>
    <dbReference type="NCBI Taxonomy" id="45954"/>
    <lineage>
        <taxon>Eukaryota</taxon>
        <taxon>Metazoa</taxon>
        <taxon>Spiralia</taxon>
        <taxon>Lophotrochozoa</taxon>
        <taxon>Mollusca</taxon>
        <taxon>Bivalvia</taxon>
        <taxon>Autobranchia</taxon>
        <taxon>Heteroconchia</taxon>
        <taxon>Euheterodonta</taxon>
        <taxon>Imparidentia</taxon>
        <taxon>Neoheterodontei</taxon>
        <taxon>Myida</taxon>
        <taxon>Dreissenoidea</taxon>
        <taxon>Dreissenidae</taxon>
        <taxon>Dreissena</taxon>
    </lineage>
</organism>
<evidence type="ECO:0000256" key="1">
    <source>
        <dbReference type="SAM" id="MobiDB-lite"/>
    </source>
</evidence>
<gene>
    <name evidence="2" type="ORF">DPMN_139984</name>
</gene>
<dbReference type="Proteomes" id="UP000828390">
    <property type="component" value="Unassembled WGS sequence"/>
</dbReference>
<feature type="region of interest" description="Disordered" evidence="1">
    <location>
        <begin position="131"/>
        <end position="219"/>
    </location>
</feature>
<reference evidence="2" key="2">
    <citation type="submission" date="2020-11" db="EMBL/GenBank/DDBJ databases">
        <authorList>
            <person name="McCartney M.A."/>
            <person name="Auch B."/>
            <person name="Kono T."/>
            <person name="Mallez S."/>
            <person name="Becker A."/>
            <person name="Gohl D.M."/>
            <person name="Silverstein K.A.T."/>
            <person name="Koren S."/>
            <person name="Bechman K.B."/>
            <person name="Herman A."/>
            <person name="Abrahante J.E."/>
            <person name="Garbe J."/>
        </authorList>
    </citation>
    <scope>NUCLEOTIDE SEQUENCE</scope>
    <source>
        <strain evidence="2">Duluth1</strain>
        <tissue evidence="2">Whole animal</tissue>
    </source>
</reference>
<name>A0A9D4G9L9_DREPO</name>
<sequence length="259" mass="28733">MIATLILELRSSYGYVTIKVLHVALRGKMTSELLAMLDFFEPKPTPRHLMDFDYLSMHEDLNAMAAALPSCPLRLNPIPVSTSKKLSVAHTQSSWITTTAPIISSWANPPYSKVSWPGLLTQTKPMIRHYSPVKFEDDQGQRSRTGSSRTSSCSPVRTSLMVSKTRKPIGQVESSDHEYGKLGKSSSRSAGQYLTPSSRKQRDSKQSDAGGPRKRTTRSERKLLQVIGLIDHHLQVDHIHQGTAESLKATGRGQPKVQV</sequence>
<reference evidence="2" key="1">
    <citation type="journal article" date="2019" name="bioRxiv">
        <title>The Genome of the Zebra Mussel, Dreissena polymorpha: A Resource for Invasive Species Research.</title>
        <authorList>
            <person name="McCartney M.A."/>
            <person name="Auch B."/>
            <person name="Kono T."/>
            <person name="Mallez S."/>
            <person name="Zhang Y."/>
            <person name="Obille A."/>
            <person name="Becker A."/>
            <person name="Abrahante J.E."/>
            <person name="Garbe J."/>
            <person name="Badalamenti J.P."/>
            <person name="Herman A."/>
            <person name="Mangelson H."/>
            <person name="Liachko I."/>
            <person name="Sullivan S."/>
            <person name="Sone E.D."/>
            <person name="Koren S."/>
            <person name="Silverstein K.A.T."/>
            <person name="Beckman K.B."/>
            <person name="Gohl D.M."/>
        </authorList>
    </citation>
    <scope>NUCLEOTIDE SEQUENCE</scope>
    <source>
        <strain evidence="2">Duluth1</strain>
        <tissue evidence="2">Whole animal</tissue>
    </source>
</reference>
<evidence type="ECO:0000313" key="2">
    <source>
        <dbReference type="EMBL" id="KAH3811574.1"/>
    </source>
</evidence>